<dbReference type="Proteomes" id="UP000230084">
    <property type="component" value="Unassembled WGS sequence"/>
</dbReference>
<organism evidence="1 2">
    <name type="scientific">Candidatus Uhrbacteria bacterium CG10_big_fil_rev_8_21_14_0_10_50_16</name>
    <dbReference type="NCBI Taxonomy" id="1975039"/>
    <lineage>
        <taxon>Bacteria</taxon>
        <taxon>Candidatus Uhriibacteriota</taxon>
    </lineage>
</organism>
<name>A0A2H0RN34_9BACT</name>
<evidence type="ECO:0000313" key="1">
    <source>
        <dbReference type="EMBL" id="PIR47846.1"/>
    </source>
</evidence>
<comment type="caution">
    <text evidence="1">The sequence shown here is derived from an EMBL/GenBank/DDBJ whole genome shotgun (WGS) entry which is preliminary data.</text>
</comment>
<proteinExistence type="predicted"/>
<accession>A0A2H0RN34</accession>
<gene>
    <name evidence="1" type="ORF">COV06_00385</name>
</gene>
<protein>
    <submittedName>
        <fullName evidence="1">Uncharacterized protein</fullName>
    </submittedName>
</protein>
<reference evidence="1 2" key="1">
    <citation type="submission" date="2017-09" db="EMBL/GenBank/DDBJ databases">
        <title>Depth-based differentiation of microbial function through sediment-hosted aquifers and enrichment of novel symbionts in the deep terrestrial subsurface.</title>
        <authorList>
            <person name="Probst A.J."/>
            <person name="Ladd B."/>
            <person name="Jarett J.K."/>
            <person name="Geller-Mcgrath D.E."/>
            <person name="Sieber C.M."/>
            <person name="Emerson J.B."/>
            <person name="Anantharaman K."/>
            <person name="Thomas B.C."/>
            <person name="Malmstrom R."/>
            <person name="Stieglmeier M."/>
            <person name="Klingl A."/>
            <person name="Woyke T."/>
            <person name="Ryan C.M."/>
            <person name="Banfield J.F."/>
        </authorList>
    </citation>
    <scope>NUCLEOTIDE SEQUENCE [LARGE SCALE GENOMIC DNA]</scope>
    <source>
        <strain evidence="1">CG10_big_fil_rev_8_21_14_0_10_50_16</strain>
    </source>
</reference>
<evidence type="ECO:0000313" key="2">
    <source>
        <dbReference type="Proteomes" id="UP000230084"/>
    </source>
</evidence>
<sequence>MPSLTILDLNKKPPRNLHAPGTTHDFLINDLIRTGLAADVQTAPFSPPVLGQNFAGDQFFTNGDLTIITLTSCKQKGARYLLK</sequence>
<dbReference type="AlphaFoldDB" id="A0A2H0RN34"/>
<dbReference type="EMBL" id="PCYM01000001">
    <property type="protein sequence ID" value="PIR47846.1"/>
    <property type="molecule type" value="Genomic_DNA"/>
</dbReference>